<dbReference type="EMBL" id="DS113540">
    <property type="protein sequence ID" value="EAY02312.1"/>
    <property type="molecule type" value="Genomic_DNA"/>
</dbReference>
<dbReference type="Proteomes" id="UP000001542">
    <property type="component" value="Unassembled WGS sequence"/>
</dbReference>
<dbReference type="SMR" id="A2EYF9"/>
<gene>
    <name evidence="3" type="ORF">TVAG_275860</name>
</gene>
<name>A2EYF9_TRIV3</name>
<protein>
    <submittedName>
        <fullName evidence="3">Uncharacterized protein</fullName>
    </submittedName>
</protein>
<dbReference type="VEuPathDB" id="TrichDB:TVAG_275860"/>
<keyword evidence="1" id="KW-0677">Repeat</keyword>
<dbReference type="SUPFAM" id="SSF48403">
    <property type="entry name" value="Ankyrin repeat"/>
    <property type="match status" value="1"/>
</dbReference>
<reference evidence="3" key="2">
    <citation type="journal article" date="2007" name="Science">
        <title>Draft genome sequence of the sexually transmitted pathogen Trichomonas vaginalis.</title>
        <authorList>
            <person name="Carlton J.M."/>
            <person name="Hirt R.P."/>
            <person name="Silva J.C."/>
            <person name="Delcher A.L."/>
            <person name="Schatz M."/>
            <person name="Zhao Q."/>
            <person name="Wortman J.R."/>
            <person name="Bidwell S.L."/>
            <person name="Alsmark U.C.M."/>
            <person name="Besteiro S."/>
            <person name="Sicheritz-Ponten T."/>
            <person name="Noel C.J."/>
            <person name="Dacks J.B."/>
            <person name="Foster P.G."/>
            <person name="Simillion C."/>
            <person name="Van de Peer Y."/>
            <person name="Miranda-Saavedra D."/>
            <person name="Barton G.J."/>
            <person name="Westrop G.D."/>
            <person name="Mueller S."/>
            <person name="Dessi D."/>
            <person name="Fiori P.L."/>
            <person name="Ren Q."/>
            <person name="Paulsen I."/>
            <person name="Zhang H."/>
            <person name="Bastida-Corcuera F.D."/>
            <person name="Simoes-Barbosa A."/>
            <person name="Brown M.T."/>
            <person name="Hayes R.D."/>
            <person name="Mukherjee M."/>
            <person name="Okumura C.Y."/>
            <person name="Schneider R."/>
            <person name="Smith A.J."/>
            <person name="Vanacova S."/>
            <person name="Villalvazo M."/>
            <person name="Haas B.J."/>
            <person name="Pertea M."/>
            <person name="Feldblyum T.V."/>
            <person name="Utterback T.R."/>
            <person name="Shu C.L."/>
            <person name="Osoegawa K."/>
            <person name="de Jong P.J."/>
            <person name="Hrdy I."/>
            <person name="Horvathova L."/>
            <person name="Zubacova Z."/>
            <person name="Dolezal P."/>
            <person name="Malik S.B."/>
            <person name="Logsdon J.M. Jr."/>
            <person name="Henze K."/>
            <person name="Gupta A."/>
            <person name="Wang C.C."/>
            <person name="Dunne R.L."/>
            <person name="Upcroft J.A."/>
            <person name="Upcroft P."/>
            <person name="White O."/>
            <person name="Salzberg S.L."/>
            <person name="Tang P."/>
            <person name="Chiu C.-H."/>
            <person name="Lee Y.-S."/>
            <person name="Embley T.M."/>
            <person name="Coombs G.H."/>
            <person name="Mottram J.C."/>
            <person name="Tachezy J."/>
            <person name="Fraser-Liggett C.M."/>
            <person name="Johnson P.J."/>
        </authorList>
    </citation>
    <scope>NUCLEOTIDE SEQUENCE [LARGE SCALE GENOMIC DNA]</scope>
    <source>
        <strain evidence="3">G3</strain>
    </source>
</reference>
<dbReference type="SMART" id="SM00248">
    <property type="entry name" value="ANK"/>
    <property type="match status" value="7"/>
</dbReference>
<keyword evidence="2" id="KW-0040">ANK repeat</keyword>
<evidence type="ECO:0000256" key="2">
    <source>
        <dbReference type="ARBA" id="ARBA00023043"/>
    </source>
</evidence>
<sequence>MESIVKAIAENDVTSLIEYMKGQNYNDFHEISINDEIFLNFYNKKSCLIKKLKLIDIAAIYNSLECFIYILNEYEIDLTKEYAPFHYCCICNSLEVATYLFYYYNNKCRLKTLQNIIEADYKLQQAGITLCNMCTNAGAYEILNILVKKYGYAINKVYKANKESINNAIERAIGKKYTECLKIILSGLNTNNSTSFSGSPLMSAIIFHNIEAVKLLLNQDDENFEISILQPDNPIFLACFLTQKQILFELLKRVNKSELININFVRGPIHWICEWGDAEVAKEFFKLGINPNAVDENSKIGLCYSTFKITSENEDEYLKIFRLMLDHSWDINQRNYDKMTPLDILLNGYYIPMKLIGFLLEHGAIVTNFAKAKITNSRKPELQELAKIICQK</sequence>
<evidence type="ECO:0000256" key="1">
    <source>
        <dbReference type="ARBA" id="ARBA00022737"/>
    </source>
</evidence>
<reference evidence="3" key="1">
    <citation type="submission" date="2006-10" db="EMBL/GenBank/DDBJ databases">
        <authorList>
            <person name="Amadeo P."/>
            <person name="Zhao Q."/>
            <person name="Wortman J."/>
            <person name="Fraser-Liggett C."/>
            <person name="Carlton J."/>
        </authorList>
    </citation>
    <scope>NUCLEOTIDE SEQUENCE</scope>
    <source>
        <strain evidence="3">G3</strain>
    </source>
</reference>
<evidence type="ECO:0000313" key="3">
    <source>
        <dbReference type="EMBL" id="EAY02312.1"/>
    </source>
</evidence>
<dbReference type="Gene3D" id="1.25.40.20">
    <property type="entry name" value="Ankyrin repeat-containing domain"/>
    <property type="match status" value="2"/>
</dbReference>
<evidence type="ECO:0000313" key="4">
    <source>
        <dbReference type="Proteomes" id="UP000001542"/>
    </source>
</evidence>
<proteinExistence type="predicted"/>
<dbReference type="VEuPathDB" id="TrichDB:TVAGG3_0864160"/>
<dbReference type="AlphaFoldDB" id="A2EYF9"/>
<dbReference type="PANTHER" id="PTHR24198">
    <property type="entry name" value="ANKYRIN REPEAT AND PROTEIN KINASE DOMAIN-CONTAINING PROTEIN"/>
    <property type="match status" value="1"/>
</dbReference>
<organism evidence="3 4">
    <name type="scientific">Trichomonas vaginalis (strain ATCC PRA-98 / G3)</name>
    <dbReference type="NCBI Taxonomy" id="412133"/>
    <lineage>
        <taxon>Eukaryota</taxon>
        <taxon>Metamonada</taxon>
        <taxon>Parabasalia</taxon>
        <taxon>Trichomonadida</taxon>
        <taxon>Trichomonadidae</taxon>
        <taxon>Trichomonas</taxon>
    </lineage>
</organism>
<dbReference type="InParanoid" id="A2EYF9"/>
<dbReference type="PANTHER" id="PTHR24198:SF165">
    <property type="entry name" value="ANKYRIN REPEAT-CONTAINING PROTEIN-RELATED"/>
    <property type="match status" value="1"/>
</dbReference>
<dbReference type="RefSeq" id="XP_001314627.1">
    <property type="nucleotide sequence ID" value="XM_001314597.1"/>
</dbReference>
<dbReference type="InterPro" id="IPR036770">
    <property type="entry name" value="Ankyrin_rpt-contain_sf"/>
</dbReference>
<dbReference type="KEGG" id="tva:4760149"/>
<dbReference type="eggNOG" id="KOG0504">
    <property type="taxonomic scope" value="Eukaryota"/>
</dbReference>
<dbReference type="STRING" id="5722.A2EYF9"/>
<accession>A2EYF9</accession>
<keyword evidence="4" id="KW-1185">Reference proteome</keyword>
<dbReference type="InterPro" id="IPR002110">
    <property type="entry name" value="Ankyrin_rpt"/>
</dbReference>